<keyword evidence="3" id="KW-1185">Reference proteome</keyword>
<protein>
    <submittedName>
        <fullName evidence="2">DUF3237 family protein</fullName>
    </submittedName>
</protein>
<feature type="chain" id="PRO_5032449388" evidence="1">
    <location>
        <begin position="21"/>
        <end position="176"/>
    </location>
</feature>
<organism evidence="2 3">
    <name type="scientific">Aurantiacibacter arachoides</name>
    <dbReference type="NCBI Taxonomy" id="1850444"/>
    <lineage>
        <taxon>Bacteria</taxon>
        <taxon>Pseudomonadati</taxon>
        <taxon>Pseudomonadota</taxon>
        <taxon>Alphaproteobacteria</taxon>
        <taxon>Sphingomonadales</taxon>
        <taxon>Erythrobacteraceae</taxon>
        <taxon>Aurantiacibacter</taxon>
    </lineage>
</organism>
<accession>A0A844ZZW9</accession>
<reference evidence="2 3" key="1">
    <citation type="submission" date="2019-12" db="EMBL/GenBank/DDBJ databases">
        <title>Genomic-based taxomic classification of the family Erythrobacteraceae.</title>
        <authorList>
            <person name="Xu L."/>
        </authorList>
    </citation>
    <scope>NUCLEOTIDE SEQUENCE [LARGE SCALE GENOMIC DNA]</scope>
    <source>
        <strain evidence="2 3">RC4-10-4</strain>
    </source>
</reference>
<dbReference type="PANTHER" id="PTHR37315">
    <property type="entry name" value="UPF0311 PROTEIN BLR7842"/>
    <property type="match status" value="1"/>
</dbReference>
<name>A0A844ZZW9_9SPHN</name>
<dbReference type="EMBL" id="WTYH01000001">
    <property type="protein sequence ID" value="MXO93445.1"/>
    <property type="molecule type" value="Genomic_DNA"/>
</dbReference>
<dbReference type="Gene3D" id="2.40.160.20">
    <property type="match status" value="1"/>
</dbReference>
<gene>
    <name evidence="2" type="ORF">GRI62_07475</name>
</gene>
<keyword evidence="1" id="KW-0732">Signal</keyword>
<proteinExistence type="predicted"/>
<dbReference type="Proteomes" id="UP000460626">
    <property type="component" value="Unassembled WGS sequence"/>
</dbReference>
<evidence type="ECO:0000313" key="3">
    <source>
        <dbReference type="Proteomes" id="UP000460626"/>
    </source>
</evidence>
<evidence type="ECO:0000256" key="1">
    <source>
        <dbReference type="SAM" id="SignalP"/>
    </source>
</evidence>
<dbReference type="AlphaFoldDB" id="A0A844ZZW9"/>
<dbReference type="OrthoDB" id="5294829at2"/>
<dbReference type="PANTHER" id="PTHR37315:SF1">
    <property type="entry name" value="UPF0311 PROTEIN BLR7842"/>
    <property type="match status" value="1"/>
</dbReference>
<dbReference type="InterPro" id="IPR020915">
    <property type="entry name" value="UPF0311"/>
</dbReference>
<feature type="signal peptide" evidence="1">
    <location>
        <begin position="1"/>
        <end position="20"/>
    </location>
</feature>
<evidence type="ECO:0000313" key="2">
    <source>
        <dbReference type="EMBL" id="MXO93445.1"/>
    </source>
</evidence>
<dbReference type="Pfam" id="PF11578">
    <property type="entry name" value="DUF3237"/>
    <property type="match status" value="1"/>
</dbReference>
<dbReference type="RefSeq" id="WP_131452718.1">
    <property type="nucleotide sequence ID" value="NZ_WTYH01000001.1"/>
</dbReference>
<sequence length="176" mass="18399">MRIAAAVIGAALMTATPTAAQDAIAQDAAPQDPAPRLVPAFTIIAEIGPAEELGATALGPRRIIPITGGTVQGEGISGTVRPGAWDWQVDRADGCTDLEADYFVETDDGAVINVNNRATICRPAAGEAPVPVYTRPVFEPPLGAYQWLGQGTFIGRLGLATDHSVPAVRIEVFRVQ</sequence>
<comment type="caution">
    <text evidence="2">The sequence shown here is derived from an EMBL/GenBank/DDBJ whole genome shotgun (WGS) entry which is preliminary data.</text>
</comment>